<dbReference type="RefSeq" id="WP_185674466.1">
    <property type="nucleotide sequence ID" value="NZ_JACHVB010000013.1"/>
</dbReference>
<keyword evidence="6" id="KW-0106">Calcium</keyword>
<keyword evidence="3" id="KW-0479">Metal-binding</keyword>
<dbReference type="EMBL" id="JACHVB010000013">
    <property type="protein sequence ID" value="MBC2593463.1"/>
    <property type="molecule type" value="Genomic_DNA"/>
</dbReference>
<protein>
    <submittedName>
        <fullName evidence="9">Sulfatase</fullName>
    </submittedName>
</protein>
<evidence type="ECO:0000256" key="3">
    <source>
        <dbReference type="ARBA" id="ARBA00022723"/>
    </source>
</evidence>
<dbReference type="AlphaFoldDB" id="A0A842HAE1"/>
<dbReference type="CDD" id="cd16144">
    <property type="entry name" value="ARS_like"/>
    <property type="match status" value="1"/>
</dbReference>
<evidence type="ECO:0000256" key="4">
    <source>
        <dbReference type="ARBA" id="ARBA00022729"/>
    </source>
</evidence>
<dbReference type="InterPro" id="IPR050738">
    <property type="entry name" value="Sulfatase"/>
</dbReference>
<dbReference type="InterPro" id="IPR024607">
    <property type="entry name" value="Sulfatase_CS"/>
</dbReference>
<accession>A0A842HAE1</accession>
<dbReference type="GO" id="GO:0046872">
    <property type="term" value="F:metal ion binding"/>
    <property type="evidence" value="ECO:0007669"/>
    <property type="project" value="UniProtKB-KW"/>
</dbReference>
<dbReference type="Gene3D" id="2.60.120.260">
    <property type="entry name" value="Galactose-binding domain-like"/>
    <property type="match status" value="1"/>
</dbReference>
<dbReference type="SUPFAM" id="SSF53649">
    <property type="entry name" value="Alkaline phosphatase-like"/>
    <property type="match status" value="1"/>
</dbReference>
<gene>
    <name evidence="9" type="ORF">H5P28_04235</name>
</gene>
<name>A0A842HAE1_9BACT</name>
<keyword evidence="10" id="KW-1185">Reference proteome</keyword>
<proteinExistence type="inferred from homology"/>
<evidence type="ECO:0000256" key="7">
    <source>
        <dbReference type="SAM" id="MobiDB-lite"/>
    </source>
</evidence>
<comment type="caution">
    <text evidence="9">The sequence shown here is derived from an EMBL/GenBank/DDBJ whole genome shotgun (WGS) entry which is preliminary data.</text>
</comment>
<keyword evidence="5" id="KW-0378">Hydrolase</keyword>
<sequence length="621" mass="69835">MSSSAAPQEKPNVIFILVDDMGWADSSVYGSTYYESPALERLAQSSVRFTDAYSASPLCSPARASLLSGQYPARHGMTTAWGHTALRDDPEYQEKGVPRTSRYLLPTSKRYLDPEQYTLAEAFQDAGYRTGFIGKWHMGLDEKFWPDKQGFEHSFHGAPDAGPPSYFSPYRFQRGNVTNGPDGEYITDRATDEAIAFMEEKSDKPFFLCLWHWGVHGPWQGKEELIEYYKNRKDPTGRHQSPTMAAMLRSVDDSLADILDYLEESGQADNTIIVFTSDNGGKDDRSVPGESVPITSNEPLRSGKGTVFQGGSRVPLLISWPGVIDDAQVSTEPVTGVDMYPTLLEMCNIGLPEQQTLDGVSLAPLLQGGGIDREAIYCYFPENFGERSPAGAWVRMGDWVLVEVFYQTDLWPEQYELYNLAEDSGEYHNLAVEEPERVRKMAAMLREHYMSPPGVRPKPNPDFSPELLPVDGWIGATRNDSLSLSGDGAVELKGSGISTRNLPRVTGPLKVSFRVRSGSAGQGRFYWSDRSDWVFNRERSTEFSVEGDSDWQTCEIPFEVSAELIGIRIDFPRSKETVEIDDILLSRENGEVLDRWAFDGKRARPTTWMVERWPYNFQSYE</sequence>
<comment type="cofactor">
    <cofactor evidence="1">
        <name>Ca(2+)</name>
        <dbReference type="ChEBI" id="CHEBI:29108"/>
    </cofactor>
</comment>
<dbReference type="Gene3D" id="3.30.1120.10">
    <property type="match status" value="1"/>
</dbReference>
<comment type="similarity">
    <text evidence="2">Belongs to the sulfatase family.</text>
</comment>
<evidence type="ECO:0000313" key="9">
    <source>
        <dbReference type="EMBL" id="MBC2593463.1"/>
    </source>
</evidence>
<dbReference type="InterPro" id="IPR000917">
    <property type="entry name" value="Sulfatase_N"/>
</dbReference>
<dbReference type="Proteomes" id="UP000546464">
    <property type="component" value="Unassembled WGS sequence"/>
</dbReference>
<dbReference type="GO" id="GO:0004065">
    <property type="term" value="F:arylsulfatase activity"/>
    <property type="evidence" value="ECO:0007669"/>
    <property type="project" value="TreeGrafter"/>
</dbReference>
<organism evidence="9 10">
    <name type="scientific">Ruficoccus amylovorans</name>
    <dbReference type="NCBI Taxonomy" id="1804625"/>
    <lineage>
        <taxon>Bacteria</taxon>
        <taxon>Pseudomonadati</taxon>
        <taxon>Verrucomicrobiota</taxon>
        <taxon>Opitutia</taxon>
        <taxon>Puniceicoccales</taxon>
        <taxon>Cerasicoccaceae</taxon>
        <taxon>Ruficoccus</taxon>
    </lineage>
</organism>
<feature type="domain" description="Sulfatase N-terminal" evidence="8">
    <location>
        <begin position="11"/>
        <end position="347"/>
    </location>
</feature>
<dbReference type="PANTHER" id="PTHR42693">
    <property type="entry name" value="ARYLSULFATASE FAMILY MEMBER"/>
    <property type="match status" value="1"/>
</dbReference>
<feature type="region of interest" description="Disordered" evidence="7">
    <location>
        <begin position="277"/>
        <end position="302"/>
    </location>
</feature>
<reference evidence="9 10" key="1">
    <citation type="submission" date="2020-07" db="EMBL/GenBank/DDBJ databases">
        <authorList>
            <person name="Feng X."/>
        </authorList>
    </citation>
    <scope>NUCLEOTIDE SEQUENCE [LARGE SCALE GENOMIC DNA]</scope>
    <source>
        <strain evidence="9 10">JCM31066</strain>
    </source>
</reference>
<keyword evidence="4" id="KW-0732">Signal</keyword>
<dbReference type="InterPro" id="IPR017850">
    <property type="entry name" value="Alkaline_phosphatase_core_sf"/>
</dbReference>
<evidence type="ECO:0000256" key="5">
    <source>
        <dbReference type="ARBA" id="ARBA00022801"/>
    </source>
</evidence>
<evidence type="ECO:0000256" key="2">
    <source>
        <dbReference type="ARBA" id="ARBA00008779"/>
    </source>
</evidence>
<evidence type="ECO:0000259" key="8">
    <source>
        <dbReference type="Pfam" id="PF00884"/>
    </source>
</evidence>
<evidence type="ECO:0000313" key="10">
    <source>
        <dbReference type="Proteomes" id="UP000546464"/>
    </source>
</evidence>
<dbReference type="Pfam" id="PF00884">
    <property type="entry name" value="Sulfatase"/>
    <property type="match status" value="1"/>
</dbReference>
<evidence type="ECO:0000256" key="1">
    <source>
        <dbReference type="ARBA" id="ARBA00001913"/>
    </source>
</evidence>
<dbReference type="PANTHER" id="PTHR42693:SF42">
    <property type="entry name" value="ARYLSULFATASE G"/>
    <property type="match status" value="1"/>
</dbReference>
<evidence type="ECO:0000256" key="6">
    <source>
        <dbReference type="ARBA" id="ARBA00022837"/>
    </source>
</evidence>
<dbReference type="PROSITE" id="PS00149">
    <property type="entry name" value="SULFATASE_2"/>
    <property type="match status" value="1"/>
</dbReference>
<dbReference type="Gene3D" id="3.40.720.10">
    <property type="entry name" value="Alkaline Phosphatase, subunit A"/>
    <property type="match status" value="1"/>
</dbReference>